<sequence>MVFCQEPLERNKSRIDGLKSRKVNILRARDVRVTSTLFVIFRIEKPQVLGLSSFMKSSSGQKTNSYNEQQYTLAMQALVFLCLLILKTKQVEFCILRKIRLALELLVLKCFFNPYTSFFIWHPQDNIEN</sequence>
<evidence type="ECO:0000313" key="2">
    <source>
        <dbReference type="EnsemblMetazoa" id="HelroP163454"/>
    </source>
</evidence>
<evidence type="ECO:0000313" key="3">
    <source>
        <dbReference type="Proteomes" id="UP000015101"/>
    </source>
</evidence>
<reference evidence="3" key="1">
    <citation type="submission" date="2012-12" db="EMBL/GenBank/DDBJ databases">
        <authorList>
            <person name="Hellsten U."/>
            <person name="Grimwood J."/>
            <person name="Chapman J.A."/>
            <person name="Shapiro H."/>
            <person name="Aerts A."/>
            <person name="Otillar R.P."/>
            <person name="Terry A.Y."/>
            <person name="Boore J.L."/>
            <person name="Simakov O."/>
            <person name="Marletaz F."/>
            <person name="Cho S.-J."/>
            <person name="Edsinger-Gonzales E."/>
            <person name="Havlak P."/>
            <person name="Kuo D.-H."/>
            <person name="Larsson T."/>
            <person name="Lv J."/>
            <person name="Arendt D."/>
            <person name="Savage R."/>
            <person name="Osoegawa K."/>
            <person name="de Jong P."/>
            <person name="Lindberg D.R."/>
            <person name="Seaver E.C."/>
            <person name="Weisblat D.A."/>
            <person name="Putnam N.H."/>
            <person name="Grigoriev I.V."/>
            <person name="Rokhsar D.S."/>
        </authorList>
    </citation>
    <scope>NUCLEOTIDE SEQUENCE</scope>
</reference>
<dbReference type="AlphaFoldDB" id="T1EU26"/>
<dbReference type="RefSeq" id="XP_009025564.1">
    <property type="nucleotide sequence ID" value="XM_009027316.1"/>
</dbReference>
<accession>T1EU26</accession>
<name>T1EU26_HELRO</name>
<dbReference type="EMBL" id="AMQM01001385">
    <property type="status" value="NOT_ANNOTATED_CDS"/>
    <property type="molecule type" value="Genomic_DNA"/>
</dbReference>
<reference evidence="1 3" key="2">
    <citation type="journal article" date="2013" name="Nature">
        <title>Insights into bilaterian evolution from three spiralian genomes.</title>
        <authorList>
            <person name="Simakov O."/>
            <person name="Marletaz F."/>
            <person name="Cho S.J."/>
            <person name="Edsinger-Gonzales E."/>
            <person name="Havlak P."/>
            <person name="Hellsten U."/>
            <person name="Kuo D.H."/>
            <person name="Larsson T."/>
            <person name="Lv J."/>
            <person name="Arendt D."/>
            <person name="Savage R."/>
            <person name="Osoegawa K."/>
            <person name="de Jong P."/>
            <person name="Grimwood J."/>
            <person name="Chapman J.A."/>
            <person name="Shapiro H."/>
            <person name="Aerts A."/>
            <person name="Otillar R.P."/>
            <person name="Terry A.Y."/>
            <person name="Boore J.L."/>
            <person name="Grigoriev I.V."/>
            <person name="Lindberg D.R."/>
            <person name="Seaver E.C."/>
            <person name="Weisblat D.A."/>
            <person name="Putnam N.H."/>
            <person name="Rokhsar D.S."/>
        </authorList>
    </citation>
    <scope>NUCLEOTIDE SEQUENCE</scope>
</reference>
<dbReference type="EMBL" id="KB097495">
    <property type="protein sequence ID" value="ESN96393.1"/>
    <property type="molecule type" value="Genomic_DNA"/>
</dbReference>
<dbReference type="KEGG" id="hro:HELRODRAFT_163454"/>
<dbReference type="InParanoid" id="T1EU26"/>
<dbReference type="CTD" id="20200076"/>
<dbReference type="EnsemblMetazoa" id="HelroT163454">
    <property type="protein sequence ID" value="HelroP163454"/>
    <property type="gene ID" value="HelroG163454"/>
</dbReference>
<proteinExistence type="predicted"/>
<evidence type="ECO:0000313" key="1">
    <source>
        <dbReference type="EMBL" id="ESN96393.1"/>
    </source>
</evidence>
<dbReference type="GeneID" id="20200076"/>
<keyword evidence="3" id="KW-1185">Reference proteome</keyword>
<dbReference type="Proteomes" id="UP000015101">
    <property type="component" value="Unassembled WGS sequence"/>
</dbReference>
<gene>
    <name evidence="2" type="primary">20200076</name>
    <name evidence="1" type="ORF">HELRODRAFT_163454</name>
</gene>
<reference evidence="2" key="3">
    <citation type="submission" date="2015-06" db="UniProtKB">
        <authorList>
            <consortium name="EnsemblMetazoa"/>
        </authorList>
    </citation>
    <scope>IDENTIFICATION</scope>
</reference>
<protein>
    <submittedName>
        <fullName evidence="1 2">Uncharacterized protein</fullName>
    </submittedName>
</protein>
<dbReference type="HOGENOM" id="CLU_1951120_0_0_1"/>
<organism evidence="2 3">
    <name type="scientific">Helobdella robusta</name>
    <name type="common">Californian leech</name>
    <dbReference type="NCBI Taxonomy" id="6412"/>
    <lineage>
        <taxon>Eukaryota</taxon>
        <taxon>Metazoa</taxon>
        <taxon>Spiralia</taxon>
        <taxon>Lophotrochozoa</taxon>
        <taxon>Annelida</taxon>
        <taxon>Clitellata</taxon>
        <taxon>Hirudinea</taxon>
        <taxon>Rhynchobdellida</taxon>
        <taxon>Glossiphoniidae</taxon>
        <taxon>Helobdella</taxon>
    </lineage>
</organism>